<evidence type="ECO:0000259" key="2">
    <source>
        <dbReference type="Pfam" id="PF15253"/>
    </source>
</evidence>
<proteinExistence type="predicted"/>
<organism evidence="3 4">
    <name type="scientific">Trichobilharzia regenti</name>
    <name type="common">Nasal bird schistosome</name>
    <dbReference type="NCBI Taxonomy" id="157069"/>
    <lineage>
        <taxon>Eukaryota</taxon>
        <taxon>Metazoa</taxon>
        <taxon>Spiralia</taxon>
        <taxon>Lophotrochozoa</taxon>
        <taxon>Platyhelminthes</taxon>
        <taxon>Trematoda</taxon>
        <taxon>Digenea</taxon>
        <taxon>Strigeidida</taxon>
        <taxon>Schistosomatoidea</taxon>
        <taxon>Schistosomatidae</taxon>
        <taxon>Trichobilharzia</taxon>
    </lineage>
</organism>
<protein>
    <recommendedName>
        <fullName evidence="2">STIL N-terminal domain-containing protein</fullName>
    </recommendedName>
</protein>
<evidence type="ECO:0000313" key="3">
    <source>
        <dbReference type="Proteomes" id="UP000050795"/>
    </source>
</evidence>
<dbReference type="GO" id="GO:0005815">
    <property type="term" value="C:microtubule organizing center"/>
    <property type="evidence" value="ECO:0007669"/>
    <property type="project" value="TreeGrafter"/>
</dbReference>
<dbReference type="Pfam" id="PF15253">
    <property type="entry name" value="STIL_N"/>
    <property type="match status" value="1"/>
</dbReference>
<feature type="region of interest" description="Disordered" evidence="1">
    <location>
        <begin position="520"/>
        <end position="574"/>
    </location>
</feature>
<dbReference type="PANTHER" id="PTHR15128">
    <property type="entry name" value="TAL1 SCL INTERRUPTING LOCUS"/>
    <property type="match status" value="1"/>
</dbReference>
<evidence type="ECO:0000313" key="5">
    <source>
        <dbReference type="WBParaSite" id="TREG1_3970.3"/>
    </source>
</evidence>
<dbReference type="GO" id="GO:0071539">
    <property type="term" value="P:protein localization to centrosome"/>
    <property type="evidence" value="ECO:0007669"/>
    <property type="project" value="TreeGrafter"/>
</dbReference>
<dbReference type="GO" id="GO:0031023">
    <property type="term" value="P:microtubule organizing center organization"/>
    <property type="evidence" value="ECO:0007669"/>
    <property type="project" value="TreeGrafter"/>
</dbReference>
<feature type="compositionally biased region" description="Polar residues" evidence="1">
    <location>
        <begin position="693"/>
        <end position="702"/>
    </location>
</feature>
<dbReference type="AlphaFoldDB" id="A0AA85JVQ6"/>
<dbReference type="GO" id="GO:0007052">
    <property type="term" value="P:mitotic spindle organization"/>
    <property type="evidence" value="ECO:0007669"/>
    <property type="project" value="TreeGrafter"/>
</dbReference>
<feature type="compositionally biased region" description="Polar residues" evidence="1">
    <location>
        <begin position="554"/>
        <end position="565"/>
    </location>
</feature>
<keyword evidence="3" id="KW-1185">Reference proteome</keyword>
<feature type="region of interest" description="Disordered" evidence="1">
    <location>
        <begin position="691"/>
        <end position="720"/>
    </location>
</feature>
<feature type="compositionally biased region" description="Basic and acidic residues" evidence="1">
    <location>
        <begin position="524"/>
        <end position="534"/>
    </location>
</feature>
<evidence type="ECO:0000256" key="1">
    <source>
        <dbReference type="SAM" id="MobiDB-lite"/>
    </source>
</evidence>
<evidence type="ECO:0000313" key="4">
    <source>
        <dbReference type="WBParaSite" id="TREG1_3970.1"/>
    </source>
</evidence>
<reference evidence="3" key="1">
    <citation type="submission" date="2022-06" db="EMBL/GenBank/DDBJ databases">
        <authorList>
            <person name="Berger JAMES D."/>
            <person name="Berger JAMES D."/>
        </authorList>
    </citation>
    <scope>NUCLEOTIDE SEQUENCE [LARGE SCALE GENOMIC DNA]</scope>
</reference>
<dbReference type="InterPro" id="IPR026123">
    <property type="entry name" value="STIL"/>
</dbReference>
<dbReference type="GO" id="GO:0007224">
    <property type="term" value="P:smoothened signaling pathway"/>
    <property type="evidence" value="ECO:0007669"/>
    <property type="project" value="TreeGrafter"/>
</dbReference>
<accession>A0AA85JVQ6</accession>
<dbReference type="WBParaSite" id="TREG1_3970.1">
    <property type="protein sequence ID" value="TREG1_3970.1"/>
    <property type="gene ID" value="TREG1_3970"/>
</dbReference>
<dbReference type="PANTHER" id="PTHR15128:SF0">
    <property type="entry name" value="SCL-INTERRUPTING LOCUS PROTEIN"/>
    <property type="match status" value="1"/>
</dbReference>
<feature type="domain" description="STIL N-terminal" evidence="2">
    <location>
        <begin position="102"/>
        <end position="294"/>
    </location>
</feature>
<dbReference type="Proteomes" id="UP000050795">
    <property type="component" value="Unassembled WGS sequence"/>
</dbReference>
<dbReference type="InterPro" id="IPR057731">
    <property type="entry name" value="STIL_N"/>
</dbReference>
<reference evidence="4 5" key="2">
    <citation type="submission" date="2023-11" db="UniProtKB">
        <authorList>
            <consortium name="WormBaseParasite"/>
        </authorList>
    </citation>
    <scope>IDENTIFICATION</scope>
</reference>
<feature type="region of interest" description="Disordered" evidence="1">
    <location>
        <begin position="1091"/>
        <end position="1117"/>
    </location>
</feature>
<feature type="compositionally biased region" description="Polar residues" evidence="1">
    <location>
        <begin position="1091"/>
        <end position="1102"/>
    </location>
</feature>
<dbReference type="WBParaSite" id="TREG1_3970.3">
    <property type="protein sequence ID" value="TREG1_3970.3"/>
    <property type="gene ID" value="TREG1_3970"/>
</dbReference>
<name>A0AA85JVQ6_TRIRE</name>
<sequence length="1152" mass="128502">MHTAGKLMADDDDNGIQTQEKQVNRILSLRSTSSSKYEIKFIIPEKVCKLAHRMMMMSQCQRQLNTLTTYLYGKLSSTTMSSLQICVNRIELNTGLFCQPNLCNEVIIPFELSKSEISEHVDKQFIDCAVHSIWNEYSVKSISLDITNCLQFKAYASLSRSCDIDPSKRTSCLNVYFSKFKLDCLLLDCSLRLTPIIRKPSLVSSVLVKSLETREFHLSSRFTDLMMMNECDDHDYDVRLGYLKMTDSGLISLHLDTDPTVITSSSIGIWISGIKDVHDFRVWKACLQYILSRNNQINESTVGGGGGGGVDKKHKTSDSPPMSLLAIYDLSGGSSFYNVTIQYAANTNNYGWCSSSALLKINQRNNDAIELKFTVLSSCENSPLSSSSSSSVSLKHSDYFTWNLSENVSCKEKYMSVLKDSVKQLCKSVYPIEYLESEAVCREEARQISSLPQSVNWENTPDNSPVGHRSVVGNQYKNIDLSDCPIPEASLLLEEGVETSYRNFTGGNQSTPSSIIDKLNAESLPREPLKKLNDSAKQLSEYSTDYDPERYKNSPKSKCTNSLQQLPPPTPAASVHHITLSPQNTQNHLTNGLLCEIQSTFNSTNDTTLNLQSILSRVPQSQLERLEQIITQMLNKHDNRNTDQNKNDHLQKGISVGVNTTFVASEINSKYKENLIDNGGSSIRNVEKVEFSGPTSASSSGVIDQKRTKHRKSVESSTHRNHVKTLFPEHPFNQLPEQFSEKAQNKVQTISQSKNGSPDKYTLLLANIQQVLNNKVVRCNSTQSEQYHRHSNTENVLVENNANCITTQQQQQVHTSNSIPNFLPQNNEQRVDSNLSEFKNPEKINRRVSNWLSSDSAEGRNHKYSIPVSQAGDTTPLVVVSGYCSRGEIHTYSDRHGPPNQTGLTTNNNNSTVDDINCMQQQDQISHLMTDANQSLYLASLVNKYLGDKKLRDTSSTDHFINLEQSSVEIDYSMATLDYMKRHGILDNSTDCTTTEHFTTPVSSTPAIKYKKSVQQNNNNMPPAIISNRPLSSIPFESIGSKTSDARVSLTLGESLPNLLNKLHLDKSHLMTTTTEHNKVYPTDDIQYLSTISDDNSSSGGTHTPRPRPLANNSGILPIGNDTSTTIVATATVGVDSPILDLERLRSLPKLL</sequence>